<dbReference type="Pfam" id="PF14309">
    <property type="entry name" value="DUF4378"/>
    <property type="match status" value="1"/>
</dbReference>
<dbReference type="Pfam" id="PF14383">
    <property type="entry name" value="VARLMGL"/>
    <property type="match status" value="1"/>
</dbReference>
<dbReference type="PANTHER" id="PTHR21726:SF57">
    <property type="entry name" value="SERINE-RICH ADHESIN FOR PLATELETS-LIKE PROTEIN"/>
    <property type="match status" value="1"/>
</dbReference>
<dbReference type="AlphaFoldDB" id="A0A396JRD2"/>
<dbReference type="EMBL" id="PSQE01000001">
    <property type="protein sequence ID" value="RHN80840.1"/>
    <property type="molecule type" value="Genomic_DNA"/>
</dbReference>
<evidence type="ECO:0000259" key="3">
    <source>
        <dbReference type="Pfam" id="PF14383"/>
    </source>
</evidence>
<protein>
    <recommendedName>
        <fullName evidence="5">DUF4378 domain protein</fullName>
    </recommendedName>
</protein>
<evidence type="ECO:0000313" key="4">
    <source>
        <dbReference type="EMBL" id="RHN80840.1"/>
    </source>
</evidence>
<dbReference type="PANTHER" id="PTHR21726">
    <property type="entry name" value="PHOSPHATIDYLINOSITOL N-ACETYLGLUCOSAMINYLTRANSFERASE SUBUNIT P DOWN SYNDROME CRITICAL REGION PROTEIN 5 -RELATED"/>
    <property type="match status" value="1"/>
</dbReference>
<evidence type="ECO:0000259" key="2">
    <source>
        <dbReference type="Pfam" id="PF14309"/>
    </source>
</evidence>
<evidence type="ECO:0000256" key="1">
    <source>
        <dbReference type="SAM" id="MobiDB-lite"/>
    </source>
</evidence>
<proteinExistence type="predicted"/>
<sequence>MPMSQIKMDENGENPSNIASTDFNFALLSISSDDDEGCDKPPGLVARLMGLDSLSQCSSTSLCCHLDSLNMALKSNKSSCDTIEPKAHKVGNTTMKRFQNETLFSKSAKPISVTHNKHLSPIKSHVNMKPKNTAYIMGASAKRIVASPELYMRSTMSSIGHLSVPLRTLDLQEKLEIAQLGSKMRSNLYKSTSIFKGSRDSENNRSCLGKGKFASLATPSKTLVQSRDTLNLNGNRRYLKKKEIKSNHKNWNGQNSTVLRQTSKGKSSSKVDTNKSTQTCSSESSTGARTTTNKCAVNSYYESKKSRTRVTDKQKELSVSKRKSSSEKKRCDQNDARGSDNVVNTHDRKSIKCNVTMDESIYNDAYSMTESRDVISFTFKSPLRKNASQSQSTTKQVMETRTRIDVDSFLHVDKVYPTRLHVMDVDTLSVMLSHINPPQCTLEIERCSDDFESISEDRFNNMACNTSREHDNFFHLNLLSDKLDSMDDNCCSSNYYTIPGMNQQLQISEPMEDLSRNSNESRDDLCYQHTRTVATFENPFISKSNLDSEDSTYGGNRVYSSMQDEKVYSSQINESISPEYKMNWSEKSSTRSSRMMELEYVKDILRNVELIAEELVVGETDNIMMLTLFDLLENQRTGVESYEEYSKLKRKAIFDCVSECIELRCRQVFVTRCKAWPRCMVASVKRKGWLAEVYKEMVEFRSMEEEVMVDELVSKDMSTPLGRWLDFDIEAFENGLELELDIVTYLIDELVSDLWLV</sequence>
<gene>
    <name evidence="4" type="ORF">MtrunA17_Chr1g0192581</name>
</gene>
<feature type="region of interest" description="Disordered" evidence="1">
    <location>
        <begin position="302"/>
        <end position="343"/>
    </location>
</feature>
<dbReference type="Proteomes" id="UP000265566">
    <property type="component" value="Chromosome 1"/>
</dbReference>
<feature type="compositionally biased region" description="Basic and acidic residues" evidence="1">
    <location>
        <begin position="302"/>
        <end position="338"/>
    </location>
</feature>
<evidence type="ECO:0008006" key="5">
    <source>
        <dbReference type="Google" id="ProtNLM"/>
    </source>
</evidence>
<dbReference type="InterPro" id="IPR032795">
    <property type="entry name" value="DUF3741-assoc"/>
</dbReference>
<reference evidence="4" key="1">
    <citation type="journal article" date="2018" name="Nat. Plants">
        <title>Whole-genome landscape of Medicago truncatula symbiotic genes.</title>
        <authorList>
            <person name="Pecrix Y."/>
            <person name="Gamas P."/>
            <person name="Carrere S."/>
        </authorList>
    </citation>
    <scope>NUCLEOTIDE SEQUENCE</scope>
    <source>
        <tissue evidence="4">Leaves</tissue>
    </source>
</reference>
<feature type="compositionally biased region" description="Polar residues" evidence="1">
    <location>
        <begin position="249"/>
        <end position="289"/>
    </location>
</feature>
<comment type="caution">
    <text evidence="4">The sequence shown here is derived from an EMBL/GenBank/DDBJ whole genome shotgun (WGS) entry which is preliminary data.</text>
</comment>
<organism evidence="4">
    <name type="scientific">Medicago truncatula</name>
    <name type="common">Barrel medic</name>
    <name type="synonym">Medicago tribuloides</name>
    <dbReference type="NCBI Taxonomy" id="3880"/>
    <lineage>
        <taxon>Eukaryota</taxon>
        <taxon>Viridiplantae</taxon>
        <taxon>Streptophyta</taxon>
        <taxon>Embryophyta</taxon>
        <taxon>Tracheophyta</taxon>
        <taxon>Spermatophyta</taxon>
        <taxon>Magnoliopsida</taxon>
        <taxon>eudicotyledons</taxon>
        <taxon>Gunneridae</taxon>
        <taxon>Pentapetalae</taxon>
        <taxon>rosids</taxon>
        <taxon>fabids</taxon>
        <taxon>Fabales</taxon>
        <taxon>Fabaceae</taxon>
        <taxon>Papilionoideae</taxon>
        <taxon>50 kb inversion clade</taxon>
        <taxon>NPAAA clade</taxon>
        <taxon>Hologalegina</taxon>
        <taxon>IRL clade</taxon>
        <taxon>Trifolieae</taxon>
        <taxon>Medicago</taxon>
    </lineage>
</organism>
<dbReference type="InterPro" id="IPR025486">
    <property type="entry name" value="DUF4378"/>
</dbReference>
<accession>A0A396JRD2</accession>
<feature type="domain" description="DUF4378" evidence="2">
    <location>
        <begin position="597"/>
        <end position="749"/>
    </location>
</feature>
<feature type="region of interest" description="Disordered" evidence="1">
    <location>
        <begin position="242"/>
        <end position="289"/>
    </location>
</feature>
<dbReference type="Gramene" id="rna4808">
    <property type="protein sequence ID" value="RHN80840.1"/>
    <property type="gene ID" value="gene4808"/>
</dbReference>
<name>A0A396JRD2_MEDTR</name>
<feature type="domain" description="DUF3741" evidence="3">
    <location>
        <begin position="39"/>
        <end position="54"/>
    </location>
</feature>